<accession>A0A7J0GFY9</accession>
<comment type="caution">
    <text evidence="1">The sequence shown here is derived from an EMBL/GenBank/DDBJ whole genome shotgun (WGS) entry which is preliminary data.</text>
</comment>
<dbReference type="AlphaFoldDB" id="A0A7J0GFY9"/>
<organism evidence="1 2">
    <name type="scientific">Actinidia rufa</name>
    <dbReference type="NCBI Taxonomy" id="165716"/>
    <lineage>
        <taxon>Eukaryota</taxon>
        <taxon>Viridiplantae</taxon>
        <taxon>Streptophyta</taxon>
        <taxon>Embryophyta</taxon>
        <taxon>Tracheophyta</taxon>
        <taxon>Spermatophyta</taxon>
        <taxon>Magnoliopsida</taxon>
        <taxon>eudicotyledons</taxon>
        <taxon>Gunneridae</taxon>
        <taxon>Pentapetalae</taxon>
        <taxon>asterids</taxon>
        <taxon>Ericales</taxon>
        <taxon>Actinidiaceae</taxon>
        <taxon>Actinidia</taxon>
    </lineage>
</organism>
<evidence type="ECO:0000313" key="2">
    <source>
        <dbReference type="Proteomes" id="UP000585474"/>
    </source>
</evidence>
<dbReference type="EMBL" id="BJWL01000021">
    <property type="protein sequence ID" value="GFZ09740.1"/>
    <property type="molecule type" value="Genomic_DNA"/>
</dbReference>
<name>A0A7J0GFY9_9ERIC</name>
<sequence>MPIFSLFLLGPQAIGVNWQILQTLTKPPKETLDAAATTHGRSLATANDFSSYMSSSDSNPGLFESTYSFLSNVSIDSDFALSDSKPSNDDSPCLKTTKKIGAWHLEVFVDISTII</sequence>
<dbReference type="Proteomes" id="UP000585474">
    <property type="component" value="Unassembled WGS sequence"/>
</dbReference>
<gene>
    <name evidence="1" type="ORF">Acr_21g0003390</name>
</gene>
<protein>
    <submittedName>
        <fullName evidence="1">Uncharacterized protein</fullName>
    </submittedName>
</protein>
<keyword evidence="2" id="KW-1185">Reference proteome</keyword>
<evidence type="ECO:0000313" key="1">
    <source>
        <dbReference type="EMBL" id="GFZ09740.1"/>
    </source>
</evidence>
<proteinExistence type="predicted"/>
<reference evidence="1 2" key="1">
    <citation type="submission" date="2019-07" db="EMBL/GenBank/DDBJ databases">
        <title>De Novo Assembly of kiwifruit Actinidia rufa.</title>
        <authorList>
            <person name="Sugita-Konishi S."/>
            <person name="Sato K."/>
            <person name="Mori E."/>
            <person name="Abe Y."/>
            <person name="Kisaki G."/>
            <person name="Hamano K."/>
            <person name="Suezawa K."/>
            <person name="Otani M."/>
            <person name="Fukuda T."/>
            <person name="Manabe T."/>
            <person name="Gomi K."/>
            <person name="Tabuchi M."/>
            <person name="Akimitsu K."/>
            <person name="Kataoka I."/>
        </authorList>
    </citation>
    <scope>NUCLEOTIDE SEQUENCE [LARGE SCALE GENOMIC DNA]</scope>
    <source>
        <strain evidence="2">cv. Fuchu</strain>
    </source>
</reference>